<dbReference type="Proteomes" id="UP000189941">
    <property type="component" value="Unassembled WGS sequence"/>
</dbReference>
<dbReference type="GO" id="GO:0005975">
    <property type="term" value="P:carbohydrate metabolic process"/>
    <property type="evidence" value="ECO:0007669"/>
    <property type="project" value="InterPro"/>
</dbReference>
<organism evidence="4 5">
    <name type="scientific">Globicatella sulfidifaciens DSM 15739</name>
    <dbReference type="NCBI Taxonomy" id="1121925"/>
    <lineage>
        <taxon>Bacteria</taxon>
        <taxon>Bacillati</taxon>
        <taxon>Bacillota</taxon>
        <taxon>Bacilli</taxon>
        <taxon>Lactobacillales</taxon>
        <taxon>Aerococcaceae</taxon>
        <taxon>Globicatella</taxon>
    </lineage>
</organism>
<proteinExistence type="inferred from homology"/>
<dbReference type="PANTHER" id="PTHR10963">
    <property type="entry name" value="GLYCOSYL HYDROLASE-RELATED"/>
    <property type="match status" value="1"/>
</dbReference>
<name>A0A1T4JS00_9LACT</name>
<dbReference type="InterPro" id="IPR003305">
    <property type="entry name" value="CenC_carb-bd"/>
</dbReference>
<dbReference type="AlphaFoldDB" id="A0A1T4JS00"/>
<comment type="similarity">
    <text evidence="1">Belongs to the glycosyl hydrolase 16 family.</text>
</comment>
<dbReference type="PROSITE" id="PS51762">
    <property type="entry name" value="GH16_2"/>
    <property type="match status" value="1"/>
</dbReference>
<dbReference type="Pfam" id="PF02018">
    <property type="entry name" value="CBM_4_9"/>
    <property type="match status" value="2"/>
</dbReference>
<dbReference type="InterPro" id="IPR008979">
    <property type="entry name" value="Galactose-bd-like_sf"/>
</dbReference>
<dbReference type="STRING" id="1121925.SAMN02746011_00338"/>
<accession>A0A1T4JS00</accession>
<feature type="domain" description="GH16" evidence="3">
    <location>
        <begin position="1"/>
        <end position="145"/>
    </location>
</feature>
<evidence type="ECO:0000256" key="1">
    <source>
        <dbReference type="ARBA" id="ARBA00006865"/>
    </source>
</evidence>
<evidence type="ECO:0000313" key="5">
    <source>
        <dbReference type="Proteomes" id="UP000189941"/>
    </source>
</evidence>
<dbReference type="Gene3D" id="2.60.120.200">
    <property type="match status" value="1"/>
</dbReference>
<dbReference type="InterPro" id="IPR050546">
    <property type="entry name" value="Glycosyl_Hydrlase_16"/>
</dbReference>
<dbReference type="SUPFAM" id="SSF49785">
    <property type="entry name" value="Galactose-binding domain-like"/>
    <property type="match status" value="3"/>
</dbReference>
<dbReference type="InterPro" id="IPR000757">
    <property type="entry name" value="Beta-glucanase-like"/>
</dbReference>
<dbReference type="CDD" id="cd08023">
    <property type="entry name" value="GH16_laminarinase_like"/>
    <property type="match status" value="1"/>
</dbReference>
<reference evidence="5" key="1">
    <citation type="submission" date="2017-02" db="EMBL/GenBank/DDBJ databases">
        <authorList>
            <person name="Varghese N."/>
            <person name="Submissions S."/>
        </authorList>
    </citation>
    <scope>NUCLEOTIDE SEQUENCE [LARGE SCALE GENOMIC DNA]</scope>
    <source>
        <strain evidence="5">DSM 15739</strain>
    </source>
</reference>
<keyword evidence="5" id="KW-1185">Reference proteome</keyword>
<evidence type="ECO:0000256" key="2">
    <source>
        <dbReference type="ARBA" id="ARBA00022801"/>
    </source>
</evidence>
<gene>
    <name evidence="4" type="ORF">SAMN02746011_00338</name>
</gene>
<sequence>MSADENVYGQWPRCGEIDIMEVHGSDTTKSYGTIHYGNPHRESQGEIQLTEGDFSEEYHIFALEWLPGKINWFVDGQLIHSESEWYSKTEGQGEITYPAPFDSEFYVILNLAVGGSWVGYPDDSTEFEGQSYDIDYVRVYQKEAYDENVQKPTQEFAAREADESGNYIVNGDFSESEELSDEDNWIFLTTQGGEAEASIADNQLSINTTANGEVDYSVQLVQDHLPMEQNYQYQVSFTAWSDQERLGRVNVTGPDNGYIRYFEDQEFELTSEPQTFEFEFAMNEASDENGRLEFNLGGYDEATPFYLKDVSVKRLEKTEGSETTEGKTVLSDGNYVYNGKFQEGDYHIGFWQWDGGAIEEAISPLEDGRRLIVAGGKTSTLLQEQLPLDAGVEYEFSLDVEAEENFTLKGKIGESEFELPVEKGLNPYRYSFTLEEEQLNNTDLTLTFDNVNEVRVDNVKVQENRLIKNGSFNAGLTGYNSFIDASANATVVVDSLNEDNAADFTIYNTGDQAWKIQLIQEQVPLIKGKSYRLTFKAKSSVERSIMYALQRDGKADDVWTTYLPEQIVPLKADYQEYRYEFTMEEPDDLKAMLSISLGAVEDKVIEQEHRVVIDDIELEEVN</sequence>
<evidence type="ECO:0000313" key="4">
    <source>
        <dbReference type="EMBL" id="SJZ32921.1"/>
    </source>
</evidence>
<dbReference type="InterPro" id="IPR013320">
    <property type="entry name" value="ConA-like_dom_sf"/>
</dbReference>
<dbReference type="EMBL" id="FUWO01000002">
    <property type="protein sequence ID" value="SJZ32921.1"/>
    <property type="molecule type" value="Genomic_DNA"/>
</dbReference>
<dbReference type="SUPFAM" id="SSF49899">
    <property type="entry name" value="Concanavalin A-like lectins/glucanases"/>
    <property type="match status" value="1"/>
</dbReference>
<keyword evidence="2" id="KW-0378">Hydrolase</keyword>
<protein>
    <submittedName>
        <fullName evidence="4">Beta-glucanase/Beta-glucan synthetase</fullName>
    </submittedName>
</protein>
<evidence type="ECO:0000259" key="3">
    <source>
        <dbReference type="PROSITE" id="PS51762"/>
    </source>
</evidence>
<dbReference type="OrthoDB" id="9809583at2"/>
<dbReference type="Pfam" id="PF00722">
    <property type="entry name" value="Glyco_hydro_16"/>
    <property type="match status" value="1"/>
</dbReference>
<dbReference type="Gene3D" id="2.60.120.260">
    <property type="entry name" value="Galactose-binding domain-like"/>
    <property type="match status" value="3"/>
</dbReference>
<dbReference type="PANTHER" id="PTHR10963:SF55">
    <property type="entry name" value="GLYCOSIDE HYDROLASE FAMILY 16 PROTEIN"/>
    <property type="match status" value="1"/>
</dbReference>
<dbReference type="GO" id="GO:0004553">
    <property type="term" value="F:hydrolase activity, hydrolyzing O-glycosyl compounds"/>
    <property type="evidence" value="ECO:0007669"/>
    <property type="project" value="InterPro"/>
</dbReference>